<dbReference type="InterPro" id="IPR058627">
    <property type="entry name" value="MdtA-like_C"/>
</dbReference>
<dbReference type="AlphaFoldDB" id="A0AAE3QY86"/>
<dbReference type="Gene3D" id="2.40.30.170">
    <property type="match status" value="1"/>
</dbReference>
<dbReference type="GO" id="GO:0022857">
    <property type="term" value="F:transmembrane transporter activity"/>
    <property type="evidence" value="ECO:0007669"/>
    <property type="project" value="InterPro"/>
</dbReference>
<proteinExistence type="inferred from homology"/>
<accession>A0AAE3QY86</accession>
<dbReference type="Pfam" id="PF25967">
    <property type="entry name" value="RND-MFP_C"/>
    <property type="match status" value="1"/>
</dbReference>
<reference evidence="7" key="1">
    <citation type="submission" date="2023-05" db="EMBL/GenBank/DDBJ databases">
        <authorList>
            <person name="Zhang X."/>
        </authorList>
    </citation>
    <scope>NUCLEOTIDE SEQUENCE</scope>
    <source>
        <strain evidence="7">BD1B2-1</strain>
    </source>
</reference>
<evidence type="ECO:0000313" key="8">
    <source>
        <dbReference type="Proteomes" id="UP001232063"/>
    </source>
</evidence>
<feature type="domain" description="Multidrug resistance protein MdtA-like alpha-helical hairpin" evidence="3">
    <location>
        <begin position="110"/>
        <end position="179"/>
    </location>
</feature>
<evidence type="ECO:0000259" key="4">
    <source>
        <dbReference type="Pfam" id="PF25917"/>
    </source>
</evidence>
<dbReference type="Gene3D" id="2.40.420.20">
    <property type="match status" value="1"/>
</dbReference>
<protein>
    <submittedName>
        <fullName evidence="7">Efflux RND transporter periplasmic adaptor subunit</fullName>
    </submittedName>
</protein>
<dbReference type="SUPFAM" id="SSF111369">
    <property type="entry name" value="HlyD-like secretion proteins"/>
    <property type="match status" value="1"/>
</dbReference>
<dbReference type="GO" id="GO:0030313">
    <property type="term" value="C:cell envelope"/>
    <property type="evidence" value="ECO:0007669"/>
    <property type="project" value="UniProtKB-SubCell"/>
</dbReference>
<dbReference type="GO" id="GO:0005886">
    <property type="term" value="C:plasma membrane"/>
    <property type="evidence" value="ECO:0007669"/>
    <property type="project" value="TreeGrafter"/>
</dbReference>
<dbReference type="InterPro" id="IPR058624">
    <property type="entry name" value="MdtA-like_HH"/>
</dbReference>
<keyword evidence="8" id="KW-1185">Reference proteome</keyword>
<evidence type="ECO:0000256" key="2">
    <source>
        <dbReference type="ARBA" id="ARBA00009477"/>
    </source>
</evidence>
<feature type="domain" description="Multidrug resistance protein MdtA-like beta-barrel" evidence="5">
    <location>
        <begin position="217"/>
        <end position="303"/>
    </location>
</feature>
<dbReference type="InterPro" id="IPR006143">
    <property type="entry name" value="RND_pump_MFP"/>
</dbReference>
<comment type="subcellular location">
    <subcellularLocation>
        <location evidence="1">Cell envelope</location>
    </subcellularLocation>
</comment>
<dbReference type="Pfam" id="PF25944">
    <property type="entry name" value="Beta-barrel_RND"/>
    <property type="match status" value="1"/>
</dbReference>
<evidence type="ECO:0000259" key="3">
    <source>
        <dbReference type="Pfam" id="PF25876"/>
    </source>
</evidence>
<feature type="domain" description="Multidrug resistance protein MdtA-like C-terminal permuted SH3" evidence="6">
    <location>
        <begin position="310"/>
        <end position="368"/>
    </location>
</feature>
<comment type="similarity">
    <text evidence="2">Belongs to the membrane fusion protein (MFP) (TC 8.A.1) family.</text>
</comment>
<evidence type="ECO:0000256" key="1">
    <source>
        <dbReference type="ARBA" id="ARBA00004196"/>
    </source>
</evidence>
<dbReference type="InterPro" id="IPR058625">
    <property type="entry name" value="MdtA-like_BSH"/>
</dbReference>
<dbReference type="PANTHER" id="PTHR30158:SF23">
    <property type="entry name" value="MULTIDRUG RESISTANCE PROTEIN MEXA"/>
    <property type="match status" value="1"/>
</dbReference>
<sequence>MQPLNHSKLVSAITNVFLHSLLLGLLYACGGNSEQAGNQMETPEIPVLEVKSMSASTHRDIPATLEGKVNIEIRPQVDGYLEKIYIDEGAFVTKGQPLFQINEAPYREQLHTAEASLLAAKASVTKAKLEVDRLTPLVQNKVVSEIQLQSAQAAYEAAKANEAQAQAMVSSARINLGYTHITAPVSGYIGRIPYKTGSLVGRSEPQSLTVLSDVNEMYAYFSMSEAEFLQFKERFPGNTIQEKIKHLPPVQLVLSDNSLFPQPGKIETLEGQFNKTMGSISFRASFPNPGGLLRSGNTGKVRLPNLYNTAMVIPQEATFELQDQVLVFTVTDSNKVVSRPVQIADQSGNYYLVGNGIKAGEQIVFAGHNRLRDGALIKPQRVSLDSLLQANPL</sequence>
<dbReference type="Pfam" id="PF25876">
    <property type="entry name" value="HH_MFP_RND"/>
    <property type="match status" value="1"/>
</dbReference>
<dbReference type="Gene3D" id="2.40.50.100">
    <property type="match status" value="1"/>
</dbReference>
<organism evidence="7 8">
    <name type="scientific">Xanthocytophaga agilis</name>
    <dbReference type="NCBI Taxonomy" id="3048010"/>
    <lineage>
        <taxon>Bacteria</taxon>
        <taxon>Pseudomonadati</taxon>
        <taxon>Bacteroidota</taxon>
        <taxon>Cytophagia</taxon>
        <taxon>Cytophagales</taxon>
        <taxon>Rhodocytophagaceae</taxon>
        <taxon>Xanthocytophaga</taxon>
    </lineage>
</organism>
<gene>
    <name evidence="7" type="ORF">QNI22_06240</name>
</gene>
<dbReference type="PANTHER" id="PTHR30158">
    <property type="entry name" value="ACRA/E-RELATED COMPONENT OF DRUG EFFLUX TRANSPORTER"/>
    <property type="match status" value="1"/>
</dbReference>
<dbReference type="Proteomes" id="UP001232063">
    <property type="component" value="Unassembled WGS sequence"/>
</dbReference>
<dbReference type="GO" id="GO:0046677">
    <property type="term" value="P:response to antibiotic"/>
    <property type="evidence" value="ECO:0007669"/>
    <property type="project" value="TreeGrafter"/>
</dbReference>
<dbReference type="Gene3D" id="1.10.287.470">
    <property type="entry name" value="Helix hairpin bin"/>
    <property type="match status" value="1"/>
</dbReference>
<dbReference type="Pfam" id="PF25917">
    <property type="entry name" value="BSH_RND"/>
    <property type="match status" value="1"/>
</dbReference>
<dbReference type="RefSeq" id="WP_314509752.1">
    <property type="nucleotide sequence ID" value="NZ_JASJOU010000001.1"/>
</dbReference>
<evidence type="ECO:0000259" key="6">
    <source>
        <dbReference type="Pfam" id="PF25967"/>
    </source>
</evidence>
<evidence type="ECO:0000259" key="5">
    <source>
        <dbReference type="Pfam" id="PF25944"/>
    </source>
</evidence>
<feature type="domain" description="Multidrug resistance protein MdtA-like barrel-sandwich hybrid" evidence="4">
    <location>
        <begin position="71"/>
        <end position="210"/>
    </location>
</feature>
<name>A0AAE3QY86_9BACT</name>
<evidence type="ECO:0000313" key="7">
    <source>
        <dbReference type="EMBL" id="MDJ1500234.1"/>
    </source>
</evidence>
<dbReference type="EMBL" id="JASJOU010000001">
    <property type="protein sequence ID" value="MDJ1500234.1"/>
    <property type="molecule type" value="Genomic_DNA"/>
</dbReference>
<dbReference type="InterPro" id="IPR058626">
    <property type="entry name" value="MdtA-like_b-barrel"/>
</dbReference>
<comment type="caution">
    <text evidence="7">The sequence shown here is derived from an EMBL/GenBank/DDBJ whole genome shotgun (WGS) entry which is preliminary data.</text>
</comment>
<dbReference type="NCBIfam" id="TIGR01730">
    <property type="entry name" value="RND_mfp"/>
    <property type="match status" value="1"/>
</dbReference>